<evidence type="ECO:0000313" key="15">
    <source>
        <dbReference type="Proteomes" id="UP000215902"/>
    </source>
</evidence>
<feature type="domain" description="Ig-like" evidence="12">
    <location>
        <begin position="453"/>
        <end position="538"/>
    </location>
</feature>
<feature type="compositionally biased region" description="Low complexity" evidence="9">
    <location>
        <begin position="1182"/>
        <end position="1191"/>
    </location>
</feature>
<evidence type="ECO:0000256" key="2">
    <source>
        <dbReference type="ARBA" id="ARBA00022692"/>
    </source>
</evidence>
<dbReference type="CDD" id="cd00063">
    <property type="entry name" value="FN3"/>
    <property type="match status" value="1"/>
</dbReference>
<dbReference type="OrthoDB" id="10028801at2759"/>
<dbReference type="InterPro" id="IPR013106">
    <property type="entry name" value="Ig_V-set"/>
</dbReference>
<dbReference type="InterPro" id="IPR013151">
    <property type="entry name" value="Immunoglobulin_dom"/>
</dbReference>
<dbReference type="SMART" id="SM00409">
    <property type="entry name" value="IG"/>
    <property type="match status" value="7"/>
</dbReference>
<gene>
    <name evidence="14" type="ORF">BOX15_Mlig000348g1</name>
</gene>
<feature type="region of interest" description="Disordered" evidence="9">
    <location>
        <begin position="1181"/>
        <end position="1206"/>
    </location>
</feature>
<evidence type="ECO:0000256" key="9">
    <source>
        <dbReference type="SAM" id="MobiDB-lite"/>
    </source>
</evidence>
<comment type="caution">
    <text evidence="14">The sequence shown here is derived from an EMBL/GenBank/DDBJ whole genome shotgun (WGS) entry which is preliminary data.</text>
</comment>
<dbReference type="PANTHER" id="PTHR11640">
    <property type="entry name" value="NEPHRIN"/>
    <property type="match status" value="1"/>
</dbReference>
<keyword evidence="8" id="KW-0393">Immunoglobulin domain</keyword>
<name>A0A267EPZ6_9PLAT</name>
<keyword evidence="5 10" id="KW-0472">Membrane</keyword>
<protein>
    <recommendedName>
        <fullName evidence="16">Nephrin</fullName>
    </recommendedName>
</protein>
<evidence type="ECO:0000256" key="1">
    <source>
        <dbReference type="ARBA" id="ARBA00004479"/>
    </source>
</evidence>
<feature type="domain" description="Fibronectin type-III" evidence="13">
    <location>
        <begin position="1020"/>
        <end position="1126"/>
    </location>
</feature>
<keyword evidence="2 10" id="KW-0812">Transmembrane</keyword>
<dbReference type="GO" id="GO:0050839">
    <property type="term" value="F:cell adhesion molecule binding"/>
    <property type="evidence" value="ECO:0007669"/>
    <property type="project" value="TreeGrafter"/>
</dbReference>
<feature type="domain" description="Ig-like" evidence="12">
    <location>
        <begin position="247"/>
        <end position="337"/>
    </location>
</feature>
<dbReference type="SMART" id="SM00406">
    <property type="entry name" value="IGv"/>
    <property type="match status" value="2"/>
</dbReference>
<keyword evidence="6" id="KW-1015">Disulfide bond</keyword>
<dbReference type="PROSITE" id="PS50835">
    <property type="entry name" value="IG_LIKE"/>
    <property type="match status" value="6"/>
</dbReference>
<evidence type="ECO:0000256" key="8">
    <source>
        <dbReference type="ARBA" id="ARBA00023319"/>
    </source>
</evidence>
<feature type="domain" description="Ig-like" evidence="12">
    <location>
        <begin position="912"/>
        <end position="1015"/>
    </location>
</feature>
<dbReference type="GO" id="GO:0005886">
    <property type="term" value="C:plasma membrane"/>
    <property type="evidence" value="ECO:0007669"/>
    <property type="project" value="TreeGrafter"/>
</dbReference>
<dbReference type="GO" id="GO:0005911">
    <property type="term" value="C:cell-cell junction"/>
    <property type="evidence" value="ECO:0007669"/>
    <property type="project" value="TreeGrafter"/>
</dbReference>
<sequence>MPSLWPLLPLLALATPLLPQAAAAGVCNGTLAFCAVRKPDSQYNVMELSSILLPCKVAVADGSSTLPHVFWKVKSTFIDRDMSLPRFEIIGSTADDFTLQISNVTFDDIGDYECQVIRDGTALQYRTSLSVLILPSQPVINYGVSQLTVSNHNRSLTVLCECSDGYPAPKLTWYLDGKKLTNGVTSSSGSGRSVSSTLTLTPSKAGVVNGSVLECRATNEALTAMKDGPKERKSSVTFVVYEKTGQPVISADAGPVYRAGGRLLLTCQASPGIPLGKLVWHRRRRGEHHAIIISPSSDLRNGQLNNIIALPVSVEDHLAEFTCLAQNAAMEQPLEASTVIRVMFPPRSLEMKRAKDASFDHNQVLLSNGEQTSFQCFASAYFDNLMVAWLLDSAEVHRQSVPVGDTLQERNLLSTYSFVFTAAQHGKYLKCQVTNKYGYNLEISMHLFIYYPPESVALTTQDKMMENQTTELTCRAKGGNPLPGISWFFDHQRILENVTQMKNGQEVTSKLRMILTRRDSNKTIFCRANTMNIERGIRSNIIQLDVMFPAELLPIRLSTDRADPSGPKAGDQLEAVCDALGSNPRTIFFWYISHCKQRGGPDGSKTCLRLLDDHERVRLTSVADELHWVSQAPRRGFDSRSRVRFRLTPEHHLASLYCETTNAAYYSTARRQVNATLMVRHRPYFQGLASPLTVTAGQKELLPLTVLANPPVQPGSLRVVRQRGDGGTSGSATAAGSGAVSYRDGGLLFNQPSLDDAGPYWIEARNEIGVGRSDFAVEVRAPARIVELEVLEADLRVPPSHYFFRQPLKSSLKIHGRLVASPLPPLSSEAGGSGGWVKWQLPGGGSLACYDPASDAYNFRCWPDASHQKSATLRLEVLRLSDSTTGEHRLEASNGLGGVASRALFLYPLGPPQVTAQQLRVAVQAGQNASLACSLTGAPPIDVAWRRLVKDGKFADLAPESRVRQRHWNLTGDLARGVAVLTLTSVATPEDLGVYRCEATSPYGAASADINVTVTSPPEPPSRLRLVNVTTGLEGGRASALLTWRPGHNGGAPQTFTVSCRPADDQRQQFTTYDIVEPDSSGRDMLFRLPDLKPSTNYEITLATRNKLYPETTVTLPSVIFISIPFDPNSERPSRERKLDAYDEAGSRNLLVAGCGLAVLAVLALNLVCVLYLVRRRKLRSPSEASQSTPPSQQPPAAGPQLTTTPPLTTVAHLERGVPVHLCQHQHQQQHQPAKQQPHLHNEYVHQFQRHQQNEFRRQQPNQSLMQQPYGLSSVL</sequence>
<evidence type="ECO:0000256" key="5">
    <source>
        <dbReference type="ARBA" id="ARBA00023136"/>
    </source>
</evidence>
<evidence type="ECO:0008006" key="16">
    <source>
        <dbReference type="Google" id="ProtNLM"/>
    </source>
</evidence>
<dbReference type="PROSITE" id="PS50853">
    <property type="entry name" value="FN3"/>
    <property type="match status" value="1"/>
</dbReference>
<dbReference type="Gene3D" id="2.60.40.10">
    <property type="entry name" value="Immunoglobulins"/>
    <property type="match status" value="8"/>
</dbReference>
<dbReference type="InterPro" id="IPR003598">
    <property type="entry name" value="Ig_sub2"/>
</dbReference>
<dbReference type="EMBL" id="NIVC01001887">
    <property type="protein sequence ID" value="PAA62947.1"/>
    <property type="molecule type" value="Genomic_DNA"/>
</dbReference>
<evidence type="ECO:0000256" key="7">
    <source>
        <dbReference type="ARBA" id="ARBA00023180"/>
    </source>
</evidence>
<dbReference type="SMART" id="SM00408">
    <property type="entry name" value="IGc2"/>
    <property type="match status" value="3"/>
</dbReference>
<evidence type="ECO:0000256" key="4">
    <source>
        <dbReference type="ARBA" id="ARBA00022989"/>
    </source>
</evidence>
<dbReference type="InterPro" id="IPR036116">
    <property type="entry name" value="FN3_sf"/>
</dbReference>
<feature type="domain" description="Ig-like" evidence="12">
    <location>
        <begin position="19"/>
        <end position="130"/>
    </location>
</feature>
<dbReference type="InterPro" id="IPR013098">
    <property type="entry name" value="Ig_I-set"/>
</dbReference>
<keyword evidence="3" id="KW-0677">Repeat</keyword>
<dbReference type="SMART" id="SM00060">
    <property type="entry name" value="FN3"/>
    <property type="match status" value="1"/>
</dbReference>
<keyword evidence="7" id="KW-0325">Glycoprotein</keyword>
<dbReference type="AlphaFoldDB" id="A0A267EPZ6"/>
<evidence type="ECO:0000256" key="10">
    <source>
        <dbReference type="SAM" id="Phobius"/>
    </source>
</evidence>
<keyword evidence="4 10" id="KW-1133">Transmembrane helix</keyword>
<dbReference type="SUPFAM" id="SSF48726">
    <property type="entry name" value="Immunoglobulin"/>
    <property type="match status" value="7"/>
</dbReference>
<dbReference type="InterPro" id="IPR003599">
    <property type="entry name" value="Ig_sub"/>
</dbReference>
<feature type="domain" description="Ig-like" evidence="12">
    <location>
        <begin position="346"/>
        <end position="444"/>
    </location>
</feature>
<comment type="subcellular location">
    <subcellularLocation>
        <location evidence="1">Membrane</location>
        <topology evidence="1">Single-pass type I membrane protein</topology>
    </subcellularLocation>
</comment>
<evidence type="ECO:0000259" key="12">
    <source>
        <dbReference type="PROSITE" id="PS50835"/>
    </source>
</evidence>
<evidence type="ECO:0000259" key="13">
    <source>
        <dbReference type="PROSITE" id="PS50853"/>
    </source>
</evidence>
<feature type="signal peptide" evidence="11">
    <location>
        <begin position="1"/>
        <end position="23"/>
    </location>
</feature>
<dbReference type="PANTHER" id="PTHR11640:SF31">
    <property type="entry name" value="IRREGULAR CHIASM C-ROUGHEST PROTEIN-RELATED"/>
    <property type="match status" value="1"/>
</dbReference>
<dbReference type="InterPro" id="IPR051275">
    <property type="entry name" value="Cell_adhesion_signaling"/>
</dbReference>
<dbReference type="InterPro" id="IPR013783">
    <property type="entry name" value="Ig-like_fold"/>
</dbReference>
<reference evidence="14 15" key="1">
    <citation type="submission" date="2017-06" db="EMBL/GenBank/DDBJ databases">
        <title>A platform for efficient transgenesis in Macrostomum lignano, a flatworm model organism for stem cell research.</title>
        <authorList>
            <person name="Berezikov E."/>
        </authorList>
    </citation>
    <scope>NUCLEOTIDE SEQUENCE [LARGE SCALE GENOMIC DNA]</scope>
    <source>
        <strain evidence="14">DV1</strain>
        <tissue evidence="14">Whole organism</tissue>
    </source>
</reference>
<keyword evidence="15" id="KW-1185">Reference proteome</keyword>
<dbReference type="Pfam" id="PF08205">
    <property type="entry name" value="C2-set_2"/>
    <property type="match status" value="2"/>
</dbReference>
<evidence type="ECO:0000256" key="11">
    <source>
        <dbReference type="SAM" id="SignalP"/>
    </source>
</evidence>
<dbReference type="InterPro" id="IPR036179">
    <property type="entry name" value="Ig-like_dom_sf"/>
</dbReference>
<proteinExistence type="predicted"/>
<accession>A0A267EPZ6</accession>
<dbReference type="CDD" id="cd00096">
    <property type="entry name" value="Ig"/>
    <property type="match status" value="1"/>
</dbReference>
<evidence type="ECO:0000256" key="3">
    <source>
        <dbReference type="ARBA" id="ARBA00022737"/>
    </source>
</evidence>
<evidence type="ECO:0000256" key="6">
    <source>
        <dbReference type="ARBA" id="ARBA00023157"/>
    </source>
</evidence>
<organism evidence="14 15">
    <name type="scientific">Macrostomum lignano</name>
    <dbReference type="NCBI Taxonomy" id="282301"/>
    <lineage>
        <taxon>Eukaryota</taxon>
        <taxon>Metazoa</taxon>
        <taxon>Spiralia</taxon>
        <taxon>Lophotrochozoa</taxon>
        <taxon>Platyhelminthes</taxon>
        <taxon>Rhabditophora</taxon>
        <taxon>Macrostomorpha</taxon>
        <taxon>Macrostomida</taxon>
        <taxon>Macrostomidae</taxon>
        <taxon>Macrostomum</taxon>
    </lineage>
</organism>
<dbReference type="InterPro" id="IPR003961">
    <property type="entry name" value="FN3_dom"/>
</dbReference>
<feature type="domain" description="Ig-like" evidence="12">
    <location>
        <begin position="138"/>
        <end position="237"/>
    </location>
</feature>
<dbReference type="InterPro" id="IPR013162">
    <property type="entry name" value="CD80_C2-set"/>
</dbReference>
<dbReference type="STRING" id="282301.A0A267EPZ6"/>
<feature type="chain" id="PRO_5012266871" description="Nephrin" evidence="11">
    <location>
        <begin position="24"/>
        <end position="1276"/>
    </location>
</feature>
<feature type="transmembrane region" description="Helical" evidence="10">
    <location>
        <begin position="1150"/>
        <end position="1174"/>
    </location>
</feature>
<keyword evidence="11" id="KW-0732">Signal</keyword>
<dbReference type="Pfam" id="PF07679">
    <property type="entry name" value="I-set"/>
    <property type="match status" value="1"/>
</dbReference>
<dbReference type="SUPFAM" id="SSF49265">
    <property type="entry name" value="Fibronectin type III"/>
    <property type="match status" value="1"/>
</dbReference>
<dbReference type="Proteomes" id="UP000215902">
    <property type="component" value="Unassembled WGS sequence"/>
</dbReference>
<dbReference type="GO" id="GO:0098609">
    <property type="term" value="P:cell-cell adhesion"/>
    <property type="evidence" value="ECO:0007669"/>
    <property type="project" value="TreeGrafter"/>
</dbReference>
<dbReference type="InterPro" id="IPR007110">
    <property type="entry name" value="Ig-like_dom"/>
</dbReference>
<dbReference type="Pfam" id="PF00047">
    <property type="entry name" value="ig"/>
    <property type="match status" value="1"/>
</dbReference>
<evidence type="ECO:0000313" key="14">
    <source>
        <dbReference type="EMBL" id="PAA62947.1"/>
    </source>
</evidence>